<sequence>MITSESLLDIVLVPGFMADETLWADMDMALREVGRPINASLTHGNTIQEMAAHILNSAPPHFILIGFSLGGYIARQMLRIAPERVTALILIASSLHPDTVEQRRSKISAVQAMSSASFGGLSKAAIKLSLHPRLANNNALLERIRMMGIRLGKDVFVRQSMLQREDDREWLGGINCPTLVIGADEDQLRSLNETKELYHAIPNAELKMISNSGHMIPVEQPQVLAETIISWIRKRT</sequence>
<gene>
    <name evidence="2" type="ORF">SAMN05661044_03106</name>
</gene>
<dbReference type="Pfam" id="PF00561">
    <property type="entry name" value="Abhydrolase_1"/>
    <property type="match status" value="1"/>
</dbReference>
<dbReference type="PANTHER" id="PTHR43798">
    <property type="entry name" value="MONOACYLGLYCEROL LIPASE"/>
    <property type="match status" value="1"/>
</dbReference>
<accession>A0A1H7S769</accession>
<keyword evidence="3" id="KW-1185">Reference proteome</keyword>
<proteinExistence type="predicted"/>
<feature type="domain" description="AB hydrolase-1" evidence="1">
    <location>
        <begin position="60"/>
        <end position="219"/>
    </location>
</feature>
<evidence type="ECO:0000313" key="3">
    <source>
        <dbReference type="Proteomes" id="UP000199421"/>
    </source>
</evidence>
<dbReference type="Gene3D" id="3.40.50.1820">
    <property type="entry name" value="alpha/beta hydrolase"/>
    <property type="match status" value="1"/>
</dbReference>
<protein>
    <submittedName>
        <fullName evidence="2">Pimeloyl-ACP methyl ester carboxylesterase</fullName>
    </submittedName>
</protein>
<evidence type="ECO:0000313" key="2">
    <source>
        <dbReference type="EMBL" id="SEL68501.1"/>
    </source>
</evidence>
<name>A0A1H7S769_OLID1</name>
<dbReference type="STRING" id="407022.SAMN05661044_03106"/>
<dbReference type="InterPro" id="IPR000073">
    <property type="entry name" value="AB_hydrolase_1"/>
</dbReference>
<dbReference type="SUPFAM" id="SSF53474">
    <property type="entry name" value="alpha/beta-Hydrolases"/>
    <property type="match status" value="1"/>
</dbReference>
<organism evidence="2 3">
    <name type="scientific">Olivibacter domesticus</name>
    <name type="common">Pseudosphingobacterium domesticum</name>
    <dbReference type="NCBI Taxonomy" id="407022"/>
    <lineage>
        <taxon>Bacteria</taxon>
        <taxon>Pseudomonadati</taxon>
        <taxon>Bacteroidota</taxon>
        <taxon>Sphingobacteriia</taxon>
        <taxon>Sphingobacteriales</taxon>
        <taxon>Sphingobacteriaceae</taxon>
        <taxon>Olivibacter</taxon>
    </lineage>
</organism>
<dbReference type="EMBL" id="FOAF01000003">
    <property type="protein sequence ID" value="SEL68501.1"/>
    <property type="molecule type" value="Genomic_DNA"/>
</dbReference>
<dbReference type="InterPro" id="IPR029058">
    <property type="entry name" value="AB_hydrolase_fold"/>
</dbReference>
<dbReference type="AlphaFoldDB" id="A0A1H7S769"/>
<reference evidence="3" key="1">
    <citation type="submission" date="2016-10" db="EMBL/GenBank/DDBJ databases">
        <authorList>
            <person name="Varghese N."/>
            <person name="Submissions S."/>
        </authorList>
    </citation>
    <scope>NUCLEOTIDE SEQUENCE [LARGE SCALE GENOMIC DNA]</scope>
    <source>
        <strain evidence="3">DSM 18733</strain>
    </source>
</reference>
<evidence type="ECO:0000259" key="1">
    <source>
        <dbReference type="Pfam" id="PF00561"/>
    </source>
</evidence>
<dbReference type="RefSeq" id="WP_202907857.1">
    <property type="nucleotide sequence ID" value="NZ_FOAF01000003.1"/>
</dbReference>
<dbReference type="InterPro" id="IPR050266">
    <property type="entry name" value="AB_hydrolase_sf"/>
</dbReference>
<dbReference type="Proteomes" id="UP000199421">
    <property type="component" value="Unassembled WGS sequence"/>
</dbReference>